<dbReference type="InterPro" id="IPR029063">
    <property type="entry name" value="SAM-dependent_MTases_sf"/>
</dbReference>
<evidence type="ECO:0000313" key="1">
    <source>
        <dbReference type="EMBL" id="TXG62690.1"/>
    </source>
</evidence>
<proteinExistence type="predicted"/>
<dbReference type="InterPro" id="IPR009902">
    <property type="entry name" value="DUF1442"/>
</dbReference>
<sequence>MGKRDNKPDVAEFISAIAAGNNAQLMVMACSIVTVSTALALVAAAHQTGGRIVCILSGLNNENIQASKEALGPHANCIEFVVGDAQKLLMDHEEYKCADFVLIDCNLDDHKGVFRAAKESTSNHRGGLIIGYNALYKRISWSEFKTHFLPIGEGLVVSRTTAYGGSGGRGGDRKRSRWVLTVDKCTGEEHVFRITSPTQKEVKA</sequence>
<dbReference type="EMBL" id="VAHF01000004">
    <property type="protein sequence ID" value="TXG62690.1"/>
    <property type="molecule type" value="Genomic_DNA"/>
</dbReference>
<dbReference type="AlphaFoldDB" id="A0A5C7I0M4"/>
<dbReference type="Gene3D" id="3.40.50.150">
    <property type="entry name" value="Vaccinia Virus protein VP39"/>
    <property type="match status" value="1"/>
</dbReference>
<protein>
    <submittedName>
        <fullName evidence="1">Uncharacterized protein</fullName>
    </submittedName>
</protein>
<dbReference type="PANTHER" id="PTHR33593">
    <property type="entry name" value="DUF1442 FAMILY PROTEIN"/>
    <property type="match status" value="1"/>
</dbReference>
<keyword evidence="2" id="KW-1185">Reference proteome</keyword>
<dbReference type="Proteomes" id="UP000323000">
    <property type="component" value="Chromosome 4"/>
</dbReference>
<name>A0A5C7I0M4_9ROSI</name>
<dbReference type="Pfam" id="PF07279">
    <property type="entry name" value="DUF1442"/>
    <property type="match status" value="1"/>
</dbReference>
<dbReference type="OrthoDB" id="1920785at2759"/>
<evidence type="ECO:0000313" key="2">
    <source>
        <dbReference type="Proteomes" id="UP000323000"/>
    </source>
</evidence>
<accession>A0A5C7I0M4</accession>
<dbReference type="PANTHER" id="PTHR33593:SF17">
    <property type="entry name" value="DUF1442 FAMILY PROTEIN"/>
    <property type="match status" value="1"/>
</dbReference>
<organism evidence="1 2">
    <name type="scientific">Acer yangbiense</name>
    <dbReference type="NCBI Taxonomy" id="1000413"/>
    <lineage>
        <taxon>Eukaryota</taxon>
        <taxon>Viridiplantae</taxon>
        <taxon>Streptophyta</taxon>
        <taxon>Embryophyta</taxon>
        <taxon>Tracheophyta</taxon>
        <taxon>Spermatophyta</taxon>
        <taxon>Magnoliopsida</taxon>
        <taxon>eudicotyledons</taxon>
        <taxon>Gunneridae</taxon>
        <taxon>Pentapetalae</taxon>
        <taxon>rosids</taxon>
        <taxon>malvids</taxon>
        <taxon>Sapindales</taxon>
        <taxon>Sapindaceae</taxon>
        <taxon>Hippocastanoideae</taxon>
        <taxon>Acereae</taxon>
        <taxon>Acer</taxon>
    </lineage>
</organism>
<gene>
    <name evidence="1" type="ORF">EZV62_009684</name>
</gene>
<reference evidence="2" key="1">
    <citation type="journal article" date="2019" name="Gigascience">
        <title>De novo genome assembly of the endangered Acer yangbiense, a plant species with extremely small populations endemic to Yunnan Province, China.</title>
        <authorList>
            <person name="Yang J."/>
            <person name="Wariss H.M."/>
            <person name="Tao L."/>
            <person name="Zhang R."/>
            <person name="Yun Q."/>
            <person name="Hollingsworth P."/>
            <person name="Dao Z."/>
            <person name="Luo G."/>
            <person name="Guo H."/>
            <person name="Ma Y."/>
            <person name="Sun W."/>
        </authorList>
    </citation>
    <scope>NUCLEOTIDE SEQUENCE [LARGE SCALE GENOMIC DNA]</scope>
    <source>
        <strain evidence="2">cv. Malutang</strain>
    </source>
</reference>
<dbReference type="PROSITE" id="PS51257">
    <property type="entry name" value="PROKAR_LIPOPROTEIN"/>
    <property type="match status" value="1"/>
</dbReference>
<comment type="caution">
    <text evidence="1">The sequence shown here is derived from an EMBL/GenBank/DDBJ whole genome shotgun (WGS) entry which is preliminary data.</text>
</comment>